<organism evidence="4 5">
    <name type="scientific">Heterodera trifolii</name>
    <dbReference type="NCBI Taxonomy" id="157864"/>
    <lineage>
        <taxon>Eukaryota</taxon>
        <taxon>Metazoa</taxon>
        <taxon>Ecdysozoa</taxon>
        <taxon>Nematoda</taxon>
        <taxon>Chromadorea</taxon>
        <taxon>Rhabditida</taxon>
        <taxon>Tylenchina</taxon>
        <taxon>Tylenchomorpha</taxon>
        <taxon>Tylenchoidea</taxon>
        <taxon>Heteroderidae</taxon>
        <taxon>Heteroderinae</taxon>
        <taxon>Heterodera</taxon>
    </lineage>
</organism>
<keyword evidence="5" id="KW-1185">Reference proteome</keyword>
<dbReference type="Gene3D" id="1.20.58.80">
    <property type="entry name" value="Phosphotransferase system, lactose/cellobiose-type IIA subunit"/>
    <property type="match status" value="1"/>
</dbReference>
<feature type="region of interest" description="Disordered" evidence="3">
    <location>
        <begin position="168"/>
        <end position="198"/>
    </location>
</feature>
<evidence type="ECO:0000256" key="1">
    <source>
        <dbReference type="ARBA" id="ARBA00008239"/>
    </source>
</evidence>
<dbReference type="PANTHER" id="PTHR11528">
    <property type="entry name" value="HEAT SHOCK PROTEIN 90 FAMILY MEMBER"/>
    <property type="match status" value="1"/>
</dbReference>
<name>A0ABD2L311_9BILA</name>
<dbReference type="Proteomes" id="UP001620626">
    <property type="component" value="Unassembled WGS sequence"/>
</dbReference>
<sequence length="354" mass="41116">MEVERKGKTKIQEGKEEDAYVLYSRAMTIYLMISESIDDEFKQSRGGQLFYETSQRLCVNFDKVAVSLQQRFMDGQGELPKFCDPLGLRWAEIVENPISENLGCGKDSNSLDAQNKIQSILPKNKTALPTTEEFSIKIKGNNKNQISHMTDPAIVDTLKKSEKVEKLIEESGETKKETKEKEEADEKQKEEKNEEEARPNLKLMERILEWQKVNSMNPIWKRRHAELDKTKYTKFYNSITKDFDMPFGHLRFSENAMPKSILYVPKTLVAHPFQNQDLAFSSGTMKFSGEGKKFGCSETDKKKVLVGIWRFKNYMKVDGRIVKNQTQWLKTWIVIKIPEENHFVINHHIKIFGE</sequence>
<reference evidence="4 5" key="1">
    <citation type="submission" date="2024-10" db="EMBL/GenBank/DDBJ databases">
        <authorList>
            <person name="Kim D."/>
        </authorList>
    </citation>
    <scope>NUCLEOTIDE SEQUENCE [LARGE SCALE GENOMIC DNA]</scope>
    <source>
        <strain evidence="4">BH-2024</strain>
    </source>
</reference>
<dbReference type="Gene3D" id="3.30.230.80">
    <property type="match status" value="1"/>
</dbReference>
<evidence type="ECO:0000256" key="3">
    <source>
        <dbReference type="SAM" id="MobiDB-lite"/>
    </source>
</evidence>
<dbReference type="SUPFAM" id="SSF54211">
    <property type="entry name" value="Ribosomal protein S5 domain 2-like"/>
    <property type="match status" value="1"/>
</dbReference>
<evidence type="ECO:0000313" key="4">
    <source>
        <dbReference type="EMBL" id="KAL3109597.1"/>
    </source>
</evidence>
<dbReference type="InterPro" id="IPR001404">
    <property type="entry name" value="Hsp90_fam"/>
</dbReference>
<comment type="caution">
    <text evidence="4">The sequence shown here is derived from an EMBL/GenBank/DDBJ whole genome shotgun (WGS) entry which is preliminary data.</text>
</comment>
<dbReference type="AlphaFoldDB" id="A0ABD2L311"/>
<dbReference type="InterPro" id="IPR020568">
    <property type="entry name" value="Ribosomal_Su5_D2-typ_SF"/>
</dbReference>
<evidence type="ECO:0000313" key="5">
    <source>
        <dbReference type="Proteomes" id="UP001620626"/>
    </source>
</evidence>
<proteinExistence type="inferred from homology"/>
<accession>A0ABD2L311</accession>
<comment type="similarity">
    <text evidence="1">Belongs to the heat shock protein 90 family.</text>
</comment>
<dbReference type="EMBL" id="JBICBT010000563">
    <property type="protein sequence ID" value="KAL3109597.1"/>
    <property type="molecule type" value="Genomic_DNA"/>
</dbReference>
<keyword evidence="2" id="KW-0143">Chaperone</keyword>
<gene>
    <name evidence="4" type="ORF">niasHT_014531</name>
</gene>
<protein>
    <submittedName>
        <fullName evidence="4">Uncharacterized protein</fullName>
    </submittedName>
</protein>
<dbReference type="Pfam" id="PF00183">
    <property type="entry name" value="HSP90"/>
    <property type="match status" value="1"/>
</dbReference>
<evidence type="ECO:0000256" key="2">
    <source>
        <dbReference type="ARBA" id="ARBA00023186"/>
    </source>
</evidence>